<dbReference type="Gene3D" id="3.30.70.270">
    <property type="match status" value="1"/>
</dbReference>
<dbReference type="EMBL" id="VUJU01007666">
    <property type="protein sequence ID" value="KAF0742247.1"/>
    <property type="molecule type" value="Genomic_DNA"/>
</dbReference>
<dbReference type="Pfam" id="PF00078">
    <property type="entry name" value="RVT_1"/>
    <property type="match status" value="1"/>
</dbReference>
<dbReference type="PANTHER" id="PTHR33064:SF29">
    <property type="entry name" value="PEPTIDASE A2 DOMAIN-CONTAINING PROTEIN-RELATED"/>
    <property type="match status" value="1"/>
</dbReference>
<dbReference type="AlphaFoldDB" id="A0A6G0XPA2"/>
<dbReference type="PANTHER" id="PTHR33064">
    <property type="entry name" value="POL PROTEIN"/>
    <property type="match status" value="1"/>
</dbReference>
<dbReference type="SUPFAM" id="SSF56672">
    <property type="entry name" value="DNA/RNA polymerases"/>
    <property type="match status" value="1"/>
</dbReference>
<dbReference type="GO" id="GO:0071897">
    <property type="term" value="P:DNA biosynthetic process"/>
    <property type="evidence" value="ECO:0007669"/>
    <property type="project" value="UniProtKB-ARBA"/>
</dbReference>
<dbReference type="InterPro" id="IPR043502">
    <property type="entry name" value="DNA/RNA_pol_sf"/>
</dbReference>
<keyword evidence="3" id="KW-1185">Reference proteome</keyword>
<reference evidence="2 3" key="1">
    <citation type="submission" date="2019-08" db="EMBL/GenBank/DDBJ databases">
        <title>Whole genome of Aphis craccivora.</title>
        <authorList>
            <person name="Voronova N.V."/>
            <person name="Shulinski R.S."/>
            <person name="Bandarenka Y.V."/>
            <person name="Zhorov D.G."/>
            <person name="Warner D."/>
        </authorList>
    </citation>
    <scope>NUCLEOTIDE SEQUENCE [LARGE SCALE GENOMIC DNA]</scope>
    <source>
        <strain evidence="2">180601</strain>
        <tissue evidence="2">Whole Body</tissue>
    </source>
</reference>
<sequence length="107" mass="12453">MDMQQGFLNILLGKTDRYKLAFITSFGLYEWTRFPFGYKNSPRQFYKAVATALSGLLYLGTINYVDDIVNYAKTFEELLIILEKLLERIRITGFKLKAKNVNLDILN</sequence>
<dbReference type="Gene3D" id="3.10.10.10">
    <property type="entry name" value="HIV Type 1 Reverse Transcriptase, subunit A, domain 1"/>
    <property type="match status" value="1"/>
</dbReference>
<dbReference type="InterPro" id="IPR043128">
    <property type="entry name" value="Rev_trsase/Diguanyl_cyclase"/>
</dbReference>
<dbReference type="OrthoDB" id="420169at2759"/>
<comment type="caution">
    <text evidence="2">The sequence shown here is derived from an EMBL/GenBank/DDBJ whole genome shotgun (WGS) entry which is preliminary data.</text>
</comment>
<protein>
    <recommendedName>
        <fullName evidence="1">Reverse transcriptase domain-containing protein</fullName>
    </recommendedName>
</protein>
<feature type="domain" description="Reverse transcriptase" evidence="1">
    <location>
        <begin position="1"/>
        <end position="99"/>
    </location>
</feature>
<gene>
    <name evidence="2" type="ORF">FWK35_00024403</name>
</gene>
<evidence type="ECO:0000313" key="2">
    <source>
        <dbReference type="EMBL" id="KAF0742247.1"/>
    </source>
</evidence>
<proteinExistence type="predicted"/>
<accession>A0A6G0XPA2</accession>
<dbReference type="InterPro" id="IPR000477">
    <property type="entry name" value="RT_dom"/>
</dbReference>
<evidence type="ECO:0000313" key="3">
    <source>
        <dbReference type="Proteomes" id="UP000478052"/>
    </source>
</evidence>
<name>A0A6G0XPA2_APHCR</name>
<dbReference type="InterPro" id="IPR051320">
    <property type="entry name" value="Viral_Replic_Matur_Polypro"/>
</dbReference>
<dbReference type="Proteomes" id="UP000478052">
    <property type="component" value="Unassembled WGS sequence"/>
</dbReference>
<organism evidence="2 3">
    <name type="scientific">Aphis craccivora</name>
    <name type="common">Cowpea aphid</name>
    <dbReference type="NCBI Taxonomy" id="307492"/>
    <lineage>
        <taxon>Eukaryota</taxon>
        <taxon>Metazoa</taxon>
        <taxon>Ecdysozoa</taxon>
        <taxon>Arthropoda</taxon>
        <taxon>Hexapoda</taxon>
        <taxon>Insecta</taxon>
        <taxon>Pterygota</taxon>
        <taxon>Neoptera</taxon>
        <taxon>Paraneoptera</taxon>
        <taxon>Hemiptera</taxon>
        <taxon>Sternorrhyncha</taxon>
        <taxon>Aphidomorpha</taxon>
        <taxon>Aphidoidea</taxon>
        <taxon>Aphididae</taxon>
        <taxon>Aphidini</taxon>
        <taxon>Aphis</taxon>
        <taxon>Aphis</taxon>
    </lineage>
</organism>
<evidence type="ECO:0000259" key="1">
    <source>
        <dbReference type="Pfam" id="PF00078"/>
    </source>
</evidence>